<dbReference type="OrthoDB" id="5244233at2"/>
<accession>A0A1Q2CNH8</accession>
<dbReference type="GO" id="GO:0005886">
    <property type="term" value="C:plasma membrane"/>
    <property type="evidence" value="ECO:0007669"/>
    <property type="project" value="UniProtKB-SubCell"/>
</dbReference>
<dbReference type="PANTHER" id="PTHR36115:SF9">
    <property type="entry name" value="LMO1584 PROTEIN"/>
    <property type="match status" value="1"/>
</dbReference>
<proteinExistence type="predicted"/>
<comment type="subcellular location">
    <subcellularLocation>
        <location evidence="1">Cell membrane</location>
        <topology evidence="1">Multi-pass membrane protein</topology>
    </subcellularLocation>
</comment>
<dbReference type="InterPro" id="IPR010432">
    <property type="entry name" value="RDD"/>
</dbReference>
<feature type="transmembrane region" description="Helical" evidence="6">
    <location>
        <begin position="134"/>
        <end position="152"/>
    </location>
</feature>
<evidence type="ECO:0008006" key="11">
    <source>
        <dbReference type="Google" id="ProtNLM"/>
    </source>
</evidence>
<evidence type="ECO:0000256" key="3">
    <source>
        <dbReference type="ARBA" id="ARBA00022692"/>
    </source>
</evidence>
<dbReference type="Proteomes" id="UP000188145">
    <property type="component" value="Chromosome"/>
</dbReference>
<evidence type="ECO:0000259" key="7">
    <source>
        <dbReference type="Pfam" id="PF06271"/>
    </source>
</evidence>
<evidence type="ECO:0000313" key="10">
    <source>
        <dbReference type="Proteomes" id="UP000188145"/>
    </source>
</evidence>
<dbReference type="EMBL" id="CP019606">
    <property type="protein sequence ID" value="AQP47663.1"/>
    <property type="molecule type" value="Genomic_DNA"/>
</dbReference>
<keyword evidence="10" id="KW-1185">Reference proteome</keyword>
<evidence type="ECO:0000313" key="9">
    <source>
        <dbReference type="EMBL" id="AQP47663.1"/>
    </source>
</evidence>
<dbReference type="KEGG" id="tes:BW730_09330"/>
<dbReference type="InterPro" id="IPR051791">
    <property type="entry name" value="Pra-immunoreactive"/>
</dbReference>
<keyword evidence="4 6" id="KW-1133">Transmembrane helix</keyword>
<dbReference type="InterPro" id="IPR018929">
    <property type="entry name" value="DUF2510"/>
</dbReference>
<evidence type="ECO:0000256" key="6">
    <source>
        <dbReference type="SAM" id="Phobius"/>
    </source>
</evidence>
<keyword evidence="5 6" id="KW-0472">Membrane</keyword>
<feature type="domain" description="DUF2510" evidence="8">
    <location>
        <begin position="10"/>
        <end position="37"/>
    </location>
</feature>
<gene>
    <name evidence="9" type="ORF">BW730_09330</name>
</gene>
<evidence type="ECO:0000256" key="5">
    <source>
        <dbReference type="ARBA" id="ARBA00023136"/>
    </source>
</evidence>
<feature type="transmembrane region" description="Helical" evidence="6">
    <location>
        <begin position="77"/>
        <end position="100"/>
    </location>
</feature>
<dbReference type="STRING" id="1332264.BW730_09330"/>
<keyword evidence="3 6" id="KW-0812">Transmembrane</keyword>
<evidence type="ECO:0000256" key="1">
    <source>
        <dbReference type="ARBA" id="ARBA00004651"/>
    </source>
</evidence>
<dbReference type="Pfam" id="PF06271">
    <property type="entry name" value="RDD"/>
    <property type="match status" value="1"/>
</dbReference>
<dbReference type="AlphaFoldDB" id="A0A1Q2CNH8"/>
<dbReference type="PANTHER" id="PTHR36115">
    <property type="entry name" value="PROLINE-RICH ANTIGEN HOMOLOG-RELATED"/>
    <property type="match status" value="1"/>
</dbReference>
<dbReference type="Pfam" id="PF10708">
    <property type="entry name" value="DUF2510"/>
    <property type="match status" value="1"/>
</dbReference>
<protein>
    <recommendedName>
        <fullName evidence="11">RDD family protein</fullName>
    </recommendedName>
</protein>
<dbReference type="RefSeq" id="WP_077685993.1">
    <property type="nucleotide sequence ID" value="NZ_CP019606.1"/>
</dbReference>
<organism evidence="9 10">
    <name type="scientific">Tessaracoccus aquimaris</name>
    <dbReference type="NCBI Taxonomy" id="1332264"/>
    <lineage>
        <taxon>Bacteria</taxon>
        <taxon>Bacillati</taxon>
        <taxon>Actinomycetota</taxon>
        <taxon>Actinomycetes</taxon>
        <taxon>Propionibacteriales</taxon>
        <taxon>Propionibacteriaceae</taxon>
        <taxon>Tessaracoccus</taxon>
    </lineage>
</organism>
<name>A0A1Q2CNH8_9ACTN</name>
<keyword evidence="2" id="KW-1003">Cell membrane</keyword>
<feature type="domain" description="RDD" evidence="7">
    <location>
        <begin position="70"/>
        <end position="227"/>
    </location>
</feature>
<evidence type="ECO:0000256" key="4">
    <source>
        <dbReference type="ARBA" id="ARBA00022989"/>
    </source>
</evidence>
<evidence type="ECO:0000256" key="2">
    <source>
        <dbReference type="ARBA" id="ARBA00022475"/>
    </source>
</evidence>
<feature type="transmembrane region" description="Helical" evidence="6">
    <location>
        <begin position="194"/>
        <end position="216"/>
    </location>
</feature>
<reference evidence="10" key="1">
    <citation type="submission" date="2017-02" db="EMBL/GenBank/DDBJ databases">
        <title>Tessaracoccus aquaemaris sp. nov., isolated from the intestine of a Korean rockfish, Sebastes schlegelii, in a marine aquaculture pond.</title>
        <authorList>
            <person name="Tak E.J."/>
            <person name="Bae J.-W."/>
        </authorList>
    </citation>
    <scope>NUCLEOTIDE SEQUENCE [LARGE SCALE GENOMIC DNA]</scope>
    <source>
        <strain evidence="10">NSG39</strain>
    </source>
</reference>
<sequence length="235" mass="25138">MTHAPQQPPAGWYPDPAGSDGERYWDGIAWSQATRDKVVFAPPVEAPASGYGQSAAGYGRPMSGTAASNVASFGWRFLGFLIDFILFNVVGGIVLSATGVSQRLDGELDRWLKAFLLWADTGSTGDIPMPSAEFWSVGLLSTAISIAVFAIYRTVMLGLFSATVGQLALGLRTVRLGKDPGSKLGWGVAALRGVIGAILYQHFLVGFVNGIFAAFTKNRQTLSDMMSKTQVLKIR</sequence>
<evidence type="ECO:0000259" key="8">
    <source>
        <dbReference type="Pfam" id="PF10708"/>
    </source>
</evidence>